<organism evidence="7 8">
    <name type="scientific">Vitis vinifera</name>
    <name type="common">Grape</name>
    <dbReference type="NCBI Taxonomy" id="29760"/>
    <lineage>
        <taxon>Eukaryota</taxon>
        <taxon>Viridiplantae</taxon>
        <taxon>Streptophyta</taxon>
        <taxon>Embryophyta</taxon>
        <taxon>Tracheophyta</taxon>
        <taxon>Spermatophyta</taxon>
        <taxon>Magnoliopsida</taxon>
        <taxon>eudicotyledons</taxon>
        <taxon>Gunneridae</taxon>
        <taxon>Pentapetalae</taxon>
        <taxon>rosids</taxon>
        <taxon>Vitales</taxon>
        <taxon>Vitaceae</taxon>
        <taxon>Viteae</taxon>
        <taxon>Vitis</taxon>
    </lineage>
</organism>
<proteinExistence type="inferred from homology"/>
<keyword evidence="3" id="KW-0812">Transmembrane</keyword>
<keyword evidence="5" id="KW-0472">Membrane</keyword>
<dbReference type="InterPro" id="IPR008429">
    <property type="entry name" value="CLPTM1"/>
</dbReference>
<dbReference type="InterPro" id="IPR051702">
    <property type="entry name" value="SH3_domain_YSC84-like"/>
</dbReference>
<sequence>MEGWPAACTGEKGVLASLLLREERGLQSSGAGGGCFRRYCCRGESGSGDIGLEGRRRTLQERKLVFAVERKLRTEDVLERGCWVHFFGVSIFRSLILSFHLESILSLTSIFPLYFIPLGICGWCALVGASSSEDINSGNESYDYKGLVSKQHPRDVKEFPRMPTPFDPAFQISNLFQKAKPLDMRVYISEQEKFSDCNSEGVFIWHETNIPYAVWGPQSTRSLSWKHYPYEALKHNGSLYAQVSFATSEDAWNESLGSGTEIRLRLIGLSMEHEIYKSANTLRSYYQIGGKLMDFIIALHGSKAVKTFCSRMHFSLGAGCSATEGLVGRVLEVDLQAGDGGSADKCYTYSYSECALVAVSLEGNIVATMWGWISLNSSYYTWLRDQKSREISGFKRAYSVQ</sequence>
<dbReference type="InterPro" id="IPR007461">
    <property type="entry name" value="Ysc84_actin-binding"/>
</dbReference>
<comment type="caution">
    <text evidence="7">The sequence shown here is derived from an EMBL/GenBank/DDBJ whole genome shotgun (WGS) entry which is preliminary data.</text>
</comment>
<dbReference type="EMBL" id="QGNW01001056">
    <property type="protein sequence ID" value="RVW57395.1"/>
    <property type="molecule type" value="Genomic_DNA"/>
</dbReference>
<comment type="subcellular location">
    <subcellularLocation>
        <location evidence="1">Membrane</location>
        <topology evidence="1">Multi-pass membrane protein</topology>
    </subcellularLocation>
</comment>
<comment type="similarity">
    <text evidence="2">Belongs to the CLPTM1 family.</text>
</comment>
<evidence type="ECO:0000259" key="6">
    <source>
        <dbReference type="Pfam" id="PF04366"/>
    </source>
</evidence>
<dbReference type="Pfam" id="PF04366">
    <property type="entry name" value="Ysc84"/>
    <property type="match status" value="1"/>
</dbReference>
<dbReference type="GO" id="GO:0016020">
    <property type="term" value="C:membrane"/>
    <property type="evidence" value="ECO:0007669"/>
    <property type="project" value="UniProtKB-SubCell"/>
</dbReference>
<evidence type="ECO:0000256" key="1">
    <source>
        <dbReference type="ARBA" id="ARBA00004141"/>
    </source>
</evidence>
<feature type="domain" description="Ysc84 actin-binding" evidence="6">
    <location>
        <begin position="287"/>
        <end position="369"/>
    </location>
</feature>
<gene>
    <name evidence="7" type="ORF">CK203_089543</name>
</gene>
<dbReference type="PANTHER" id="PTHR15629:SF2">
    <property type="entry name" value="SH3 DOMAIN-CONTAINING YSC84-LIKE PROTEIN 1"/>
    <property type="match status" value="1"/>
</dbReference>
<dbReference type="Pfam" id="PF05602">
    <property type="entry name" value="CLPTM1"/>
    <property type="match status" value="1"/>
</dbReference>
<evidence type="ECO:0000313" key="7">
    <source>
        <dbReference type="EMBL" id="RVW57395.1"/>
    </source>
</evidence>
<evidence type="ECO:0000256" key="4">
    <source>
        <dbReference type="ARBA" id="ARBA00022989"/>
    </source>
</evidence>
<evidence type="ECO:0000313" key="8">
    <source>
        <dbReference type="Proteomes" id="UP000288805"/>
    </source>
</evidence>
<protein>
    <recommendedName>
        <fullName evidence="6">Ysc84 actin-binding domain-containing protein</fullName>
    </recommendedName>
</protein>
<evidence type="ECO:0000256" key="5">
    <source>
        <dbReference type="ARBA" id="ARBA00023136"/>
    </source>
</evidence>
<dbReference type="Proteomes" id="UP000288805">
    <property type="component" value="Unassembled WGS sequence"/>
</dbReference>
<evidence type="ECO:0000256" key="3">
    <source>
        <dbReference type="ARBA" id="ARBA00022692"/>
    </source>
</evidence>
<dbReference type="AlphaFoldDB" id="A0A438FBM4"/>
<keyword evidence="4" id="KW-1133">Transmembrane helix</keyword>
<evidence type="ECO:0000256" key="2">
    <source>
        <dbReference type="ARBA" id="ARBA00009310"/>
    </source>
</evidence>
<reference evidence="7 8" key="1">
    <citation type="journal article" date="2018" name="PLoS Genet.">
        <title>Population sequencing reveals clonal diversity and ancestral inbreeding in the grapevine cultivar Chardonnay.</title>
        <authorList>
            <person name="Roach M.J."/>
            <person name="Johnson D.L."/>
            <person name="Bohlmann J."/>
            <person name="van Vuuren H.J."/>
            <person name="Jones S.J."/>
            <person name="Pretorius I.S."/>
            <person name="Schmidt S.A."/>
            <person name="Borneman A.R."/>
        </authorList>
    </citation>
    <scope>NUCLEOTIDE SEQUENCE [LARGE SCALE GENOMIC DNA]</scope>
    <source>
        <strain evidence="8">cv. Chardonnay</strain>
        <tissue evidence="7">Leaf</tissue>
    </source>
</reference>
<dbReference type="PANTHER" id="PTHR15629">
    <property type="entry name" value="SH3YL1 PROTEIN"/>
    <property type="match status" value="1"/>
</dbReference>
<name>A0A438FBM4_VITVI</name>
<accession>A0A438FBM4</accession>